<dbReference type="AlphaFoldDB" id="A0A060ZHP0"/>
<protein>
    <submittedName>
        <fullName evidence="1">Uncharacterized protein</fullName>
    </submittedName>
</protein>
<dbReference type="PATRIC" id="fig|576784.4.peg.2389"/>
<sequence>MGVGFETVEAFAVGGLGWVGVWAGVGEPLGAGNGVTLRDLLVFAEEATEPIVPRNRCAVVSGLRFRGGQLVWWSLSEGSVRPMTFVVLRVLVDDEAEVVLSRDQDAVGGLTATRSDPAR</sequence>
<dbReference type="EMBL" id="LK022848">
    <property type="protein sequence ID" value="CDR05508.1"/>
    <property type="molecule type" value="Genomic_DNA"/>
</dbReference>
<reference evidence="1" key="1">
    <citation type="submission" date="2014-05" db="EMBL/GenBank/DDBJ databases">
        <authorList>
            <person name="Horn Fabian"/>
        </authorList>
    </citation>
    <scope>NUCLEOTIDE SEQUENCE</scope>
</reference>
<organism evidence="1">
    <name type="scientific">Streptomyces iranensis</name>
    <dbReference type="NCBI Taxonomy" id="576784"/>
    <lineage>
        <taxon>Bacteria</taxon>
        <taxon>Bacillati</taxon>
        <taxon>Actinomycetota</taxon>
        <taxon>Actinomycetes</taxon>
        <taxon>Kitasatosporales</taxon>
        <taxon>Streptomycetaceae</taxon>
        <taxon>Streptomyces</taxon>
        <taxon>Streptomyces violaceusniger group</taxon>
    </lineage>
</organism>
<evidence type="ECO:0000313" key="1">
    <source>
        <dbReference type="EMBL" id="CDR05508.1"/>
    </source>
</evidence>
<accession>A0A060ZHP0</accession>
<dbReference type="HOGENOM" id="CLU_2060095_0_0_11"/>
<proteinExistence type="predicted"/>
<gene>
    <name evidence="1" type="ORF">SIRAN2457</name>
</gene>
<name>A0A060ZHP0_9ACTN</name>